<dbReference type="Pfam" id="PF00651">
    <property type="entry name" value="BTB"/>
    <property type="match status" value="1"/>
</dbReference>
<evidence type="ECO:0000313" key="6">
    <source>
        <dbReference type="Proteomes" id="UP001497457"/>
    </source>
</evidence>
<keyword evidence="6" id="KW-1185">Reference proteome</keyword>
<dbReference type="InterPro" id="IPR056423">
    <property type="entry name" value="BACK_BPM_SPOP"/>
</dbReference>
<dbReference type="SMART" id="SM00061">
    <property type="entry name" value="MATH"/>
    <property type="match status" value="1"/>
</dbReference>
<dbReference type="PANTHER" id="PTHR26379">
    <property type="entry name" value="BTB/POZ AND MATH DOMAIN-CONTAINING PROTEIN 1"/>
    <property type="match status" value="1"/>
</dbReference>
<organism evidence="5 6">
    <name type="scientific">Urochloa decumbens</name>
    <dbReference type="NCBI Taxonomy" id="240449"/>
    <lineage>
        <taxon>Eukaryota</taxon>
        <taxon>Viridiplantae</taxon>
        <taxon>Streptophyta</taxon>
        <taxon>Embryophyta</taxon>
        <taxon>Tracheophyta</taxon>
        <taxon>Spermatophyta</taxon>
        <taxon>Magnoliopsida</taxon>
        <taxon>Liliopsida</taxon>
        <taxon>Poales</taxon>
        <taxon>Poaceae</taxon>
        <taxon>PACMAD clade</taxon>
        <taxon>Panicoideae</taxon>
        <taxon>Panicodae</taxon>
        <taxon>Paniceae</taxon>
        <taxon>Melinidinae</taxon>
        <taxon>Urochloa</taxon>
    </lineage>
</organism>
<dbReference type="Proteomes" id="UP001497457">
    <property type="component" value="Chromosome 24b"/>
</dbReference>
<dbReference type="SUPFAM" id="SSF54695">
    <property type="entry name" value="POZ domain"/>
    <property type="match status" value="1"/>
</dbReference>
<dbReference type="CDD" id="cd18280">
    <property type="entry name" value="BTB_POZ_BPM_plant"/>
    <property type="match status" value="1"/>
</dbReference>
<dbReference type="SMART" id="SM00225">
    <property type="entry name" value="BTB"/>
    <property type="match status" value="1"/>
</dbReference>
<gene>
    <name evidence="5" type="ORF">URODEC1_LOCUS61785</name>
</gene>
<reference evidence="5 6" key="2">
    <citation type="submission" date="2024-10" db="EMBL/GenBank/DDBJ databases">
        <authorList>
            <person name="Ryan C."/>
        </authorList>
    </citation>
    <scope>NUCLEOTIDE SEQUENCE [LARGE SCALE GENOMIC DNA]</scope>
</reference>
<dbReference type="PROSITE" id="PS50097">
    <property type="entry name" value="BTB"/>
    <property type="match status" value="1"/>
</dbReference>
<accession>A0ABC9B8I2</accession>
<dbReference type="PANTHER" id="PTHR26379:SF187">
    <property type="entry name" value="OS07G0655300 PROTEIN"/>
    <property type="match status" value="1"/>
</dbReference>
<dbReference type="AlphaFoldDB" id="A0ABC9B8I2"/>
<dbReference type="InterPro" id="IPR002083">
    <property type="entry name" value="MATH/TRAF_dom"/>
</dbReference>
<dbReference type="Gene3D" id="3.30.710.10">
    <property type="entry name" value="Potassium Channel Kv1.1, Chain A"/>
    <property type="match status" value="1"/>
</dbReference>
<dbReference type="InterPro" id="IPR000210">
    <property type="entry name" value="BTB/POZ_dom"/>
</dbReference>
<evidence type="ECO:0000256" key="2">
    <source>
        <dbReference type="ARBA" id="ARBA00010846"/>
    </source>
</evidence>
<proteinExistence type="inferred from homology"/>
<dbReference type="InterPro" id="IPR008974">
    <property type="entry name" value="TRAF-like"/>
</dbReference>
<dbReference type="PROSITE" id="PS50144">
    <property type="entry name" value="MATH"/>
    <property type="match status" value="1"/>
</dbReference>
<protein>
    <submittedName>
        <fullName evidence="5">Uncharacterized protein</fullName>
    </submittedName>
</protein>
<evidence type="ECO:0000313" key="5">
    <source>
        <dbReference type="EMBL" id="CAL4994096.1"/>
    </source>
</evidence>
<dbReference type="SUPFAM" id="SSF49599">
    <property type="entry name" value="TRAF domain-like"/>
    <property type="match status" value="1"/>
</dbReference>
<evidence type="ECO:0000259" key="4">
    <source>
        <dbReference type="PROSITE" id="PS50144"/>
    </source>
</evidence>
<dbReference type="Gene3D" id="2.60.210.10">
    <property type="entry name" value="Apoptosis, Tumor Necrosis Factor Receptor Associated Protein 2, Chain A"/>
    <property type="match status" value="1"/>
</dbReference>
<dbReference type="InterPro" id="IPR011333">
    <property type="entry name" value="SKP1/BTB/POZ_sf"/>
</dbReference>
<comment type="similarity">
    <text evidence="2">Belongs to the Tdpoz family.</text>
</comment>
<dbReference type="Gene3D" id="1.25.40.420">
    <property type="match status" value="1"/>
</dbReference>
<dbReference type="Pfam" id="PF22486">
    <property type="entry name" value="MATH_2"/>
    <property type="match status" value="1"/>
</dbReference>
<dbReference type="Pfam" id="PF24570">
    <property type="entry name" value="BACK_BPM_SPOP"/>
    <property type="match status" value="1"/>
</dbReference>
<feature type="domain" description="BTB" evidence="3">
    <location>
        <begin position="188"/>
        <end position="252"/>
    </location>
</feature>
<name>A0ABC9B8I2_9POAL</name>
<evidence type="ECO:0000259" key="3">
    <source>
        <dbReference type="PROSITE" id="PS50097"/>
    </source>
</evidence>
<dbReference type="InterPro" id="IPR045005">
    <property type="entry name" value="BPM1-6"/>
</dbReference>
<evidence type="ECO:0000256" key="1">
    <source>
        <dbReference type="ARBA" id="ARBA00004906"/>
    </source>
</evidence>
<sequence length="356" mass="39665">MANSLTPAAYHGWCPFETSSRCVTKRVQAAHNFEVIDFSLLDGVGAGKFVHSSTFCAGGRDWNIRLYPDGWKEEDKAAYVSVFLCLVDGPNDAKAKYTLSLLGEDGKVSELGNSATMLSYTFGSAGGYWGFNKFIEKSKLGLYGDCFTIRCVLTLIGDTQIEDPSIMVDPPSNIHKHFEQMLKDGKGMDVTFNVDGRLFHAHRCVLAARSPVFEAELYGRMKENATDPINVDEMEPSIFEELLYFLYTDSVSDKCDIDNNMAMQHLLVAADRYGLDRLRLMCEVKLCHDIDAQTVATTLALAEQNHCMHLKDACLRFVASRDVLGVVMKTDVFKHLVESYPMVTVEILDKIAKAMG</sequence>
<comment type="pathway">
    <text evidence="1">Protein modification; protein ubiquitination.</text>
</comment>
<dbReference type="EMBL" id="OZ075134">
    <property type="protein sequence ID" value="CAL4994096.1"/>
    <property type="molecule type" value="Genomic_DNA"/>
</dbReference>
<reference evidence="6" key="1">
    <citation type="submission" date="2024-06" db="EMBL/GenBank/DDBJ databases">
        <authorList>
            <person name="Ryan C."/>
        </authorList>
    </citation>
    <scope>NUCLEOTIDE SEQUENCE [LARGE SCALE GENOMIC DNA]</scope>
</reference>
<dbReference type="CDD" id="cd00121">
    <property type="entry name" value="MATH"/>
    <property type="match status" value="1"/>
</dbReference>
<feature type="domain" description="MATH" evidence="4">
    <location>
        <begin position="28"/>
        <end position="159"/>
    </location>
</feature>